<evidence type="ECO:0000256" key="6">
    <source>
        <dbReference type="ARBA" id="ARBA00023159"/>
    </source>
</evidence>
<evidence type="ECO:0000256" key="1">
    <source>
        <dbReference type="ARBA" id="ARBA00004123"/>
    </source>
</evidence>
<comment type="similarity">
    <text evidence="2">Belongs to the SHI protein family.</text>
</comment>
<keyword evidence="4" id="KW-0862">Zinc</keyword>
<evidence type="ECO:0000313" key="9">
    <source>
        <dbReference type="EMBL" id="WOH00899.1"/>
    </source>
</evidence>
<dbReference type="GO" id="GO:0045893">
    <property type="term" value="P:positive regulation of DNA-templated transcription"/>
    <property type="evidence" value="ECO:0007669"/>
    <property type="project" value="TreeGrafter"/>
</dbReference>
<proteinExistence type="inferred from homology"/>
<dbReference type="NCBIfam" id="TIGR01623">
    <property type="entry name" value="put_zinc_LRP1"/>
    <property type="match status" value="1"/>
</dbReference>
<dbReference type="GO" id="GO:0003677">
    <property type="term" value="F:DNA binding"/>
    <property type="evidence" value="ECO:0007669"/>
    <property type="project" value="UniProtKB-KW"/>
</dbReference>
<evidence type="ECO:0000256" key="3">
    <source>
        <dbReference type="ARBA" id="ARBA00022723"/>
    </source>
</evidence>
<evidence type="ECO:0000256" key="8">
    <source>
        <dbReference type="SAM" id="MobiDB-lite"/>
    </source>
</evidence>
<evidence type="ECO:0000313" key="10">
    <source>
        <dbReference type="Proteomes" id="UP000077755"/>
    </source>
</evidence>
<sequence length="329" mass="36321">MSGFFTLAGAGRDQEQEDQNNHNSSNNNNSLFLFRNDEIYDKNFELWQQSYQLNHQPKQPHQLQQHVDLSLLGSSNRLDEQSLVYNSSDRANNGNNNNNNRASGFGMMRPYGGGSSSSGSGTISCQDCGNQAKKDCIYMRCRTCCKSQGFQCQTHVKSTWVPAAKRRERQQVNILGSSPNSLQLQDQQHQNQQLSLMRGEAPKRPRENPLASHPSVNAFPAEVNSPAVFRCVRVSSVDETDEQFAYHTAVNIGGHVFKGLLYDQGPQSSTHYGIASESFPGAQQPLNLIASTGAATASNNPPAWTNDSSVYPTPLNAFMAGTQFFPPPR</sequence>
<dbReference type="InterPro" id="IPR006511">
    <property type="entry name" value="SHI_C"/>
</dbReference>
<evidence type="ECO:0000256" key="4">
    <source>
        <dbReference type="ARBA" id="ARBA00022833"/>
    </source>
</evidence>
<organism evidence="9 10">
    <name type="scientific">Daucus carota subsp. sativus</name>
    <name type="common">Carrot</name>
    <dbReference type="NCBI Taxonomy" id="79200"/>
    <lineage>
        <taxon>Eukaryota</taxon>
        <taxon>Viridiplantae</taxon>
        <taxon>Streptophyta</taxon>
        <taxon>Embryophyta</taxon>
        <taxon>Tracheophyta</taxon>
        <taxon>Spermatophyta</taxon>
        <taxon>Magnoliopsida</taxon>
        <taxon>eudicotyledons</taxon>
        <taxon>Gunneridae</taxon>
        <taxon>Pentapetalae</taxon>
        <taxon>asterids</taxon>
        <taxon>campanulids</taxon>
        <taxon>Apiales</taxon>
        <taxon>Apiaceae</taxon>
        <taxon>Apioideae</taxon>
        <taxon>Scandiceae</taxon>
        <taxon>Daucinae</taxon>
        <taxon>Daucus</taxon>
        <taxon>Daucus sect. Daucus</taxon>
    </lineage>
</organism>
<accession>A0AAF0X5P2</accession>
<feature type="compositionally biased region" description="Low complexity" evidence="8">
    <location>
        <begin position="182"/>
        <end position="196"/>
    </location>
</feature>
<dbReference type="PANTHER" id="PTHR31604:SF2">
    <property type="entry name" value="PROTEIN SHI RELATED SEQUENCE 7"/>
    <property type="match status" value="1"/>
</dbReference>
<comment type="subcellular location">
    <subcellularLocation>
        <location evidence="1">Nucleus</location>
    </subcellularLocation>
</comment>
<dbReference type="Pfam" id="PF05142">
    <property type="entry name" value="DUF702"/>
    <property type="match status" value="1"/>
</dbReference>
<dbReference type="NCBIfam" id="TIGR01624">
    <property type="entry name" value="LRP1_Cterm"/>
    <property type="match status" value="1"/>
</dbReference>
<keyword evidence="3" id="KW-0479">Metal-binding</keyword>
<evidence type="ECO:0000256" key="2">
    <source>
        <dbReference type="ARBA" id="ARBA00006911"/>
    </source>
</evidence>
<keyword evidence="10" id="KW-1185">Reference proteome</keyword>
<dbReference type="EMBL" id="CP093347">
    <property type="protein sequence ID" value="WOH00899.1"/>
    <property type="molecule type" value="Genomic_DNA"/>
</dbReference>
<dbReference type="Proteomes" id="UP000077755">
    <property type="component" value="Chromosome 5"/>
</dbReference>
<dbReference type="GO" id="GO:0005634">
    <property type="term" value="C:nucleus"/>
    <property type="evidence" value="ECO:0007669"/>
    <property type="project" value="UniProtKB-SubCell"/>
</dbReference>
<dbReference type="InterPro" id="IPR007818">
    <property type="entry name" value="SHI"/>
</dbReference>
<reference evidence="9" key="2">
    <citation type="submission" date="2022-03" db="EMBL/GenBank/DDBJ databases">
        <title>Draft title - Genomic analysis of global carrot germplasm unveils the trajectory of domestication and the origin of high carotenoid orange carrot.</title>
        <authorList>
            <person name="Iorizzo M."/>
            <person name="Ellison S."/>
            <person name="Senalik D."/>
            <person name="Macko-Podgorni A."/>
            <person name="Grzebelus D."/>
            <person name="Bostan H."/>
            <person name="Rolling W."/>
            <person name="Curaba J."/>
            <person name="Simon P."/>
        </authorList>
    </citation>
    <scope>NUCLEOTIDE SEQUENCE</scope>
    <source>
        <tissue evidence="9">Leaf</tissue>
    </source>
</reference>
<keyword evidence="5" id="KW-0238">DNA-binding</keyword>
<dbReference type="AlphaFoldDB" id="A0AAF0X5P2"/>
<feature type="compositionally biased region" description="Low complexity" evidence="8">
    <location>
        <begin position="21"/>
        <end position="30"/>
    </location>
</feature>
<dbReference type="PANTHER" id="PTHR31604">
    <property type="entry name" value="PROTEIN LATERAL ROOT PRIMORDIUM 1"/>
    <property type="match status" value="1"/>
</dbReference>
<dbReference type="GO" id="GO:0003700">
    <property type="term" value="F:DNA-binding transcription factor activity"/>
    <property type="evidence" value="ECO:0007669"/>
    <property type="project" value="InterPro"/>
</dbReference>
<name>A0AAF0X5P2_DAUCS</name>
<gene>
    <name evidence="9" type="ORF">DCAR_0520275</name>
</gene>
<keyword evidence="7" id="KW-0539">Nucleus</keyword>
<reference evidence="9" key="1">
    <citation type="journal article" date="2016" name="Nat. Genet.">
        <title>A high-quality carrot genome assembly provides new insights into carotenoid accumulation and asterid genome evolution.</title>
        <authorList>
            <person name="Iorizzo M."/>
            <person name="Ellison S."/>
            <person name="Senalik D."/>
            <person name="Zeng P."/>
            <person name="Satapoomin P."/>
            <person name="Huang J."/>
            <person name="Bowman M."/>
            <person name="Iovene M."/>
            <person name="Sanseverino W."/>
            <person name="Cavagnaro P."/>
            <person name="Yildiz M."/>
            <person name="Macko-Podgorni A."/>
            <person name="Moranska E."/>
            <person name="Grzebelus E."/>
            <person name="Grzebelus D."/>
            <person name="Ashrafi H."/>
            <person name="Zheng Z."/>
            <person name="Cheng S."/>
            <person name="Spooner D."/>
            <person name="Van Deynze A."/>
            <person name="Simon P."/>
        </authorList>
    </citation>
    <scope>NUCLEOTIDE SEQUENCE</scope>
    <source>
        <tissue evidence="9">Leaf</tissue>
    </source>
</reference>
<evidence type="ECO:0000256" key="5">
    <source>
        <dbReference type="ARBA" id="ARBA00023125"/>
    </source>
</evidence>
<feature type="region of interest" description="Disordered" evidence="8">
    <location>
        <begin position="1"/>
        <end position="30"/>
    </location>
</feature>
<evidence type="ECO:0008006" key="11">
    <source>
        <dbReference type="Google" id="ProtNLM"/>
    </source>
</evidence>
<protein>
    <recommendedName>
        <fullName evidence="11">Protein SHI RELATED SEQUENCE 1-like</fullName>
    </recommendedName>
</protein>
<dbReference type="GO" id="GO:0046872">
    <property type="term" value="F:metal ion binding"/>
    <property type="evidence" value="ECO:0007669"/>
    <property type="project" value="UniProtKB-KW"/>
</dbReference>
<evidence type="ECO:0000256" key="7">
    <source>
        <dbReference type="ARBA" id="ARBA00023242"/>
    </source>
</evidence>
<keyword evidence="6" id="KW-0010">Activator</keyword>
<feature type="region of interest" description="Disordered" evidence="8">
    <location>
        <begin position="177"/>
        <end position="213"/>
    </location>
</feature>
<dbReference type="InterPro" id="IPR006510">
    <property type="entry name" value="Znf_LRP1"/>
</dbReference>